<feature type="coiled-coil region" evidence="1">
    <location>
        <begin position="673"/>
        <end position="845"/>
    </location>
</feature>
<dbReference type="SUPFAM" id="SSF52540">
    <property type="entry name" value="P-loop containing nucleoside triphosphate hydrolases"/>
    <property type="match status" value="1"/>
</dbReference>
<dbReference type="GO" id="GO:0000794">
    <property type="term" value="C:condensed nuclear chromosome"/>
    <property type="evidence" value="ECO:0007669"/>
    <property type="project" value="TreeGrafter"/>
</dbReference>
<accession>A0A9Q0L5M3</accession>
<dbReference type="Gene3D" id="3.40.50.300">
    <property type="entry name" value="P-loop containing nucleotide triphosphate hydrolases"/>
    <property type="match status" value="2"/>
</dbReference>
<dbReference type="AlphaFoldDB" id="A0A9Q0L5M3"/>
<keyword evidence="5" id="KW-1185">Reference proteome</keyword>
<protein>
    <submittedName>
        <fullName evidence="4">Rad50</fullName>
    </submittedName>
</protein>
<evidence type="ECO:0000313" key="4">
    <source>
        <dbReference type="EMBL" id="KAJ5066220.1"/>
    </source>
</evidence>
<dbReference type="OMA" id="HDIASEY"/>
<dbReference type="GO" id="GO:0051880">
    <property type="term" value="F:G-quadruplex DNA binding"/>
    <property type="evidence" value="ECO:0007669"/>
    <property type="project" value="TreeGrafter"/>
</dbReference>
<dbReference type="GO" id="GO:0007004">
    <property type="term" value="P:telomere maintenance via telomerase"/>
    <property type="evidence" value="ECO:0007669"/>
    <property type="project" value="TreeGrafter"/>
</dbReference>
<dbReference type="GO" id="GO:0000722">
    <property type="term" value="P:telomere maintenance via recombination"/>
    <property type="evidence" value="ECO:0007669"/>
    <property type="project" value="TreeGrafter"/>
</dbReference>
<feature type="compositionally biased region" description="Basic residues" evidence="2">
    <location>
        <begin position="1143"/>
        <end position="1153"/>
    </location>
</feature>
<dbReference type="GO" id="GO:0043047">
    <property type="term" value="F:single-stranded telomeric DNA binding"/>
    <property type="evidence" value="ECO:0007669"/>
    <property type="project" value="TreeGrafter"/>
</dbReference>
<feature type="domain" description="RecF/RecN/SMC N-terminal" evidence="3">
    <location>
        <begin position="7"/>
        <end position="120"/>
    </location>
</feature>
<evidence type="ECO:0000256" key="2">
    <source>
        <dbReference type="SAM" id="MobiDB-lite"/>
    </source>
</evidence>
<sequence>MDSPFALQSISLKNYRSYGENPQTINFQAPLTIICGKNGSGKSSIIEALKYLISAKIEKRKDKKERYHQVNRQAEKATTKVVLKIFKNQEENKNQNQNQNNENSSQIETENEKKESNTKNTSKKRKSLENKNNSKDADILRLKLEWFSQENRQFTFKKNNDTKWNKSSKILKENIEKDLGISSSVLHSIMFVPQVFNTWFFITEFSSMWTNFQLVPQVNQYRILENNIKNKRNEPWRTIEMEQNSAQRKLEKLLEKQSTKKQKEMEKEFFEKEFDRIDKLLIRLKPFDDLQKKIQSIKSDKKLVEDQKNKLEKQIPYRITNPEPNLEYSIEEMKKEKQILEENIQKEHSNFFQEINRISGKKNDYDREIRTVNQKLQRINRRNQNDFTNQQIQIFSTSSYLANNTQILKETKQEAQKKISFLQQEKIKIDQESFQLFQKQQIINKEMEQFRSNASQKKHLEAEKDEIQNYFQQNQHQSAIISTLLQVLGFIDILDFGKFDLQVLWKAFFQNNQDEDIQLLDPNQINQYLGFLLSMIEDFDPIFDIEVQQFQEILGKYQQKETNQTKTVFLNEILHESQEKCVICTRNFMNEKEQNDLVNEITRRIQHLQISHSLTKDRVKSIEMYLSNIQKFQSKLFNINFQFKDHLRVIFIQLSQEQKEDRKTLFEKNFRYLEEMKSKFNEIQQNENRLNSIESQLISLNEILKNSKFEEKQKNLDEIMQKIQQTENYKSENNQELEKIKAQFNEIVFCSRQSKLNTLNQQMEEFTKLKSLLDQEEKNKRQEYEAKNNQLLFEKKQKEDILDSLYYQKNYHTTIKSINEIEQTIQTFQNDIDNLEKQTLEYEDIKNEDYEENKEKYYQLQNKFSLVSQELEIYKNVEQKIEKKMKIIENAEKLKKSLTIFTETLEQSIQTYQSTFFHNINAKLKKLWRKTYHPTGITHLKIEPLDSQNIKSTKQPLFEVVAYAQNTEIHFKKESSQGQQMLASLLIRIAIAESLCPFFPVLSLDEPTANLDFEIKSNFAKSLSKIIRYQFKSQKIPKFQYLLITHDSEFVQDLIRNLDDCPFKLFLISNEKEGSQIQEVENTIDFDHVQTLLNRFVPISNESLNELSQKTKKPRNSKLKSNIKSNIKSKLKSNIKSNTKSNTKSKKQNKKKK</sequence>
<dbReference type="InterPro" id="IPR003395">
    <property type="entry name" value="RecF/RecN/SMC_N"/>
</dbReference>
<dbReference type="Proteomes" id="UP001149090">
    <property type="component" value="Unassembled WGS sequence"/>
</dbReference>
<organism evidence="4 5">
    <name type="scientific">Anaeramoeba ignava</name>
    <name type="common">Anaerobic marine amoeba</name>
    <dbReference type="NCBI Taxonomy" id="1746090"/>
    <lineage>
        <taxon>Eukaryota</taxon>
        <taxon>Metamonada</taxon>
        <taxon>Anaeramoebidae</taxon>
        <taxon>Anaeramoeba</taxon>
    </lineage>
</organism>
<dbReference type="GO" id="GO:0006302">
    <property type="term" value="P:double-strand break repair"/>
    <property type="evidence" value="ECO:0007669"/>
    <property type="project" value="TreeGrafter"/>
</dbReference>
<dbReference type="EMBL" id="JAPDFW010000147">
    <property type="protein sequence ID" value="KAJ5066220.1"/>
    <property type="molecule type" value="Genomic_DNA"/>
</dbReference>
<proteinExistence type="predicted"/>
<dbReference type="GO" id="GO:0070192">
    <property type="term" value="P:chromosome organization involved in meiotic cell cycle"/>
    <property type="evidence" value="ECO:0007669"/>
    <property type="project" value="TreeGrafter"/>
</dbReference>
<feature type="compositionally biased region" description="Low complexity" evidence="2">
    <location>
        <begin position="94"/>
        <end position="108"/>
    </location>
</feature>
<dbReference type="OrthoDB" id="18797at2759"/>
<dbReference type="PANTHER" id="PTHR18867:SF12">
    <property type="entry name" value="DNA REPAIR PROTEIN RAD50"/>
    <property type="match status" value="1"/>
</dbReference>
<dbReference type="GO" id="GO:0003691">
    <property type="term" value="F:double-stranded telomeric DNA binding"/>
    <property type="evidence" value="ECO:0007669"/>
    <property type="project" value="TreeGrafter"/>
</dbReference>
<dbReference type="GO" id="GO:0030870">
    <property type="term" value="C:Mre11 complex"/>
    <property type="evidence" value="ECO:0007669"/>
    <property type="project" value="TreeGrafter"/>
</dbReference>
<dbReference type="PANTHER" id="PTHR18867">
    <property type="entry name" value="RAD50"/>
    <property type="match status" value="1"/>
</dbReference>
<dbReference type="Pfam" id="PF02463">
    <property type="entry name" value="SMC_N"/>
    <property type="match status" value="1"/>
</dbReference>
<feature type="region of interest" description="Disordered" evidence="2">
    <location>
        <begin position="89"/>
        <end position="132"/>
    </location>
</feature>
<name>A0A9Q0L5M3_ANAIG</name>
<evidence type="ECO:0000256" key="1">
    <source>
        <dbReference type="SAM" id="Coils"/>
    </source>
</evidence>
<gene>
    <name evidence="4" type="ORF">M0811_03553</name>
</gene>
<evidence type="ECO:0000313" key="5">
    <source>
        <dbReference type="Proteomes" id="UP001149090"/>
    </source>
</evidence>
<comment type="caution">
    <text evidence="4">The sequence shown here is derived from an EMBL/GenBank/DDBJ whole genome shotgun (WGS) entry which is preliminary data.</text>
</comment>
<feature type="region of interest" description="Disordered" evidence="2">
    <location>
        <begin position="1130"/>
        <end position="1153"/>
    </location>
</feature>
<feature type="coiled-coil region" evidence="1">
    <location>
        <begin position="247"/>
        <end position="432"/>
    </location>
</feature>
<dbReference type="InterPro" id="IPR027417">
    <property type="entry name" value="P-loop_NTPase"/>
</dbReference>
<reference evidence="4" key="1">
    <citation type="submission" date="2022-10" db="EMBL/GenBank/DDBJ databases">
        <title>Novel sulphate-reducing endosymbionts in the free-living metamonad Anaeramoeba.</title>
        <authorList>
            <person name="Jerlstrom-Hultqvist J."/>
            <person name="Cepicka I."/>
            <person name="Gallot-Lavallee L."/>
            <person name="Salas-Leiva D."/>
            <person name="Curtis B.A."/>
            <person name="Zahonova K."/>
            <person name="Pipaliya S."/>
            <person name="Dacks J."/>
            <person name="Roger A.J."/>
        </authorList>
    </citation>
    <scope>NUCLEOTIDE SEQUENCE</scope>
    <source>
        <strain evidence="4">BMAN</strain>
    </source>
</reference>
<evidence type="ECO:0000259" key="3">
    <source>
        <dbReference type="Pfam" id="PF02463"/>
    </source>
</evidence>
<keyword evidence="1" id="KW-0175">Coiled coil</keyword>